<protein>
    <submittedName>
        <fullName evidence="1">Uncharacterized protein</fullName>
    </submittedName>
</protein>
<dbReference type="EMBL" id="JAINUF010000003">
    <property type="protein sequence ID" value="KAJ8369574.1"/>
    <property type="molecule type" value="Genomic_DNA"/>
</dbReference>
<organism evidence="1 2">
    <name type="scientific">Synaphobranchus kaupii</name>
    <name type="common">Kaup's arrowtooth eel</name>
    <dbReference type="NCBI Taxonomy" id="118154"/>
    <lineage>
        <taxon>Eukaryota</taxon>
        <taxon>Metazoa</taxon>
        <taxon>Chordata</taxon>
        <taxon>Craniata</taxon>
        <taxon>Vertebrata</taxon>
        <taxon>Euteleostomi</taxon>
        <taxon>Actinopterygii</taxon>
        <taxon>Neopterygii</taxon>
        <taxon>Teleostei</taxon>
        <taxon>Anguilliformes</taxon>
        <taxon>Synaphobranchidae</taxon>
        <taxon>Synaphobranchus</taxon>
    </lineage>
</organism>
<keyword evidence="2" id="KW-1185">Reference proteome</keyword>
<reference evidence="1" key="1">
    <citation type="journal article" date="2023" name="Science">
        <title>Genome structures resolve the early diversification of teleost fishes.</title>
        <authorList>
            <person name="Parey E."/>
            <person name="Louis A."/>
            <person name="Montfort J."/>
            <person name="Bouchez O."/>
            <person name="Roques C."/>
            <person name="Iampietro C."/>
            <person name="Lluch J."/>
            <person name="Castinel A."/>
            <person name="Donnadieu C."/>
            <person name="Desvignes T."/>
            <person name="Floi Bucao C."/>
            <person name="Jouanno E."/>
            <person name="Wen M."/>
            <person name="Mejri S."/>
            <person name="Dirks R."/>
            <person name="Jansen H."/>
            <person name="Henkel C."/>
            <person name="Chen W.J."/>
            <person name="Zahm M."/>
            <person name="Cabau C."/>
            <person name="Klopp C."/>
            <person name="Thompson A.W."/>
            <person name="Robinson-Rechavi M."/>
            <person name="Braasch I."/>
            <person name="Lecointre G."/>
            <person name="Bobe J."/>
            <person name="Postlethwait J.H."/>
            <person name="Berthelot C."/>
            <person name="Roest Crollius H."/>
            <person name="Guiguen Y."/>
        </authorList>
    </citation>
    <scope>NUCLEOTIDE SEQUENCE</scope>
    <source>
        <strain evidence="1">WJC10195</strain>
    </source>
</reference>
<evidence type="ECO:0000313" key="2">
    <source>
        <dbReference type="Proteomes" id="UP001152622"/>
    </source>
</evidence>
<accession>A0A9Q1J6N6</accession>
<evidence type="ECO:0000313" key="1">
    <source>
        <dbReference type="EMBL" id="KAJ8369574.1"/>
    </source>
</evidence>
<name>A0A9Q1J6N6_SYNKA</name>
<dbReference type="OrthoDB" id="10007141at2759"/>
<dbReference type="Proteomes" id="UP001152622">
    <property type="component" value="Chromosome 3"/>
</dbReference>
<proteinExistence type="predicted"/>
<sequence length="132" mass="14916">MFTRMFHSDWYPNDIQVEQVGLGVIVTFNLAPPNLGINQYFSWCYGGGLRNYTTIKVNPTGNKTHHSYQLLRLKPETSYSCELAADVVDAIRKTFSFQVTGMEQGKHSLIAPPMDLCLYCIKYCLGQLQLGS</sequence>
<dbReference type="AlphaFoldDB" id="A0A9Q1J6N6"/>
<comment type="caution">
    <text evidence="1">The sequence shown here is derived from an EMBL/GenBank/DDBJ whole genome shotgun (WGS) entry which is preliminary data.</text>
</comment>
<gene>
    <name evidence="1" type="ORF">SKAU_G00096020</name>
</gene>